<evidence type="ECO:0000313" key="2">
    <source>
        <dbReference type="Proteomes" id="UP000694413"/>
    </source>
</evidence>
<dbReference type="Proteomes" id="UP000694413">
    <property type="component" value="Unassembled WGS sequence"/>
</dbReference>
<evidence type="ECO:0000313" key="1">
    <source>
        <dbReference type="Ensembl" id="ENSZALP00000013098.1"/>
    </source>
</evidence>
<reference evidence="1" key="1">
    <citation type="submission" date="2025-08" db="UniProtKB">
        <authorList>
            <consortium name="Ensembl"/>
        </authorList>
    </citation>
    <scope>IDENTIFICATION</scope>
</reference>
<keyword evidence="2" id="KW-1185">Reference proteome</keyword>
<reference evidence="1" key="2">
    <citation type="submission" date="2025-09" db="UniProtKB">
        <authorList>
            <consortium name="Ensembl"/>
        </authorList>
    </citation>
    <scope>IDENTIFICATION</scope>
</reference>
<sequence>MVRGPRAGGPGRARRRALATMSQLGVTAWEDTNHVLNSSWGWSGHRAHIPPQTPCTFLPLVPGTSPPSSWAICSPEIPHPLPGGY</sequence>
<accession>A0A8D2QG10</accession>
<dbReference type="AlphaFoldDB" id="A0A8D2QG10"/>
<name>A0A8D2QG10_ZONAL</name>
<organism evidence="1 2">
    <name type="scientific">Zonotrichia albicollis</name>
    <name type="common">White-throated sparrow</name>
    <name type="synonym">Fringilla albicollis</name>
    <dbReference type="NCBI Taxonomy" id="44394"/>
    <lineage>
        <taxon>Eukaryota</taxon>
        <taxon>Metazoa</taxon>
        <taxon>Chordata</taxon>
        <taxon>Craniata</taxon>
        <taxon>Vertebrata</taxon>
        <taxon>Euteleostomi</taxon>
        <taxon>Archelosauria</taxon>
        <taxon>Archosauria</taxon>
        <taxon>Dinosauria</taxon>
        <taxon>Saurischia</taxon>
        <taxon>Theropoda</taxon>
        <taxon>Coelurosauria</taxon>
        <taxon>Aves</taxon>
        <taxon>Neognathae</taxon>
        <taxon>Neoaves</taxon>
        <taxon>Telluraves</taxon>
        <taxon>Australaves</taxon>
        <taxon>Passeriformes</taxon>
        <taxon>Passerellidae</taxon>
        <taxon>Zonotrichia</taxon>
    </lineage>
</organism>
<dbReference type="Ensembl" id="ENSZALT00000017900.1">
    <property type="protein sequence ID" value="ENSZALP00000013098.1"/>
    <property type="gene ID" value="ENSZALG00000010930.1"/>
</dbReference>
<proteinExistence type="predicted"/>
<protein>
    <submittedName>
        <fullName evidence="1">Uncharacterized protein</fullName>
    </submittedName>
</protein>